<keyword evidence="2" id="KW-1185">Reference proteome</keyword>
<accession>A0A654LX23</accession>
<dbReference type="EMBL" id="CP012850">
    <property type="protein sequence ID" value="ALI35755.1"/>
    <property type="molecule type" value="Genomic_DNA"/>
</dbReference>
<gene>
    <name evidence="1" type="ORF">NMY3_01552</name>
</gene>
<dbReference type="Proteomes" id="UP000058925">
    <property type="component" value="Chromosome"/>
</dbReference>
<reference evidence="2" key="1">
    <citation type="submission" date="2015-10" db="EMBL/GenBank/DDBJ databases">
        <title>Niche specialization of a soil ammonia-oxidizing archaeon, Candidatus Nitrosocosmicus oleophilus.</title>
        <authorList>
            <person name="Jung M.-Y."/>
            <person name="Rhee S.-K."/>
        </authorList>
    </citation>
    <scope>NUCLEOTIDE SEQUENCE [LARGE SCALE GENOMIC DNA]</scope>
    <source>
        <strain evidence="2">MY3</strain>
    </source>
</reference>
<evidence type="ECO:0000313" key="2">
    <source>
        <dbReference type="Proteomes" id="UP000058925"/>
    </source>
</evidence>
<organism evidence="1 2">
    <name type="scientific">Candidatus Nitrosocosmicus oleophilus</name>
    <dbReference type="NCBI Taxonomy" id="1353260"/>
    <lineage>
        <taxon>Archaea</taxon>
        <taxon>Nitrososphaerota</taxon>
        <taxon>Nitrososphaeria</taxon>
        <taxon>Nitrososphaerales</taxon>
        <taxon>Nitrososphaeraceae</taxon>
        <taxon>Candidatus Nitrosocosmicus</taxon>
    </lineage>
</organism>
<sequence>MKTKLIATIVIITIMAGFVSLVTQISQEASATAIFCPNKGSKQQGAAVCSDGDCKRIFTPSGKINTNGKC</sequence>
<evidence type="ECO:0000313" key="1">
    <source>
        <dbReference type="EMBL" id="ALI35755.1"/>
    </source>
</evidence>
<dbReference type="RefSeq" id="WP_196818164.1">
    <property type="nucleotide sequence ID" value="NZ_CP012850.1"/>
</dbReference>
<name>A0A654LX23_9ARCH</name>
<dbReference type="GeneID" id="60421597"/>
<dbReference type="AlphaFoldDB" id="A0A654LX23"/>
<protein>
    <submittedName>
        <fullName evidence="1">Uncharacterized protein</fullName>
    </submittedName>
</protein>
<dbReference type="KEGG" id="taa:NMY3_01552"/>
<proteinExistence type="predicted"/>